<proteinExistence type="predicted"/>
<accession>A0ACC0JBF4</accession>
<evidence type="ECO:0000313" key="1">
    <source>
        <dbReference type="EMBL" id="KAI8421462.1"/>
    </source>
</evidence>
<reference evidence="1 2" key="1">
    <citation type="journal article" date="2022" name="Genome Biol. Evol.">
        <title>The Spruce Budworm Genome: Reconstructing the Evolutionary History of Antifreeze Proteins.</title>
        <authorList>
            <person name="Beliveau C."/>
            <person name="Gagne P."/>
            <person name="Picq S."/>
            <person name="Vernygora O."/>
            <person name="Keeling C.I."/>
            <person name="Pinkney K."/>
            <person name="Doucet D."/>
            <person name="Wen F."/>
            <person name="Johnston J.S."/>
            <person name="Maaroufi H."/>
            <person name="Boyle B."/>
            <person name="Laroche J."/>
            <person name="Dewar K."/>
            <person name="Juretic N."/>
            <person name="Blackburn G."/>
            <person name="Nisole A."/>
            <person name="Brunet B."/>
            <person name="Brandao M."/>
            <person name="Lumley L."/>
            <person name="Duan J."/>
            <person name="Quan G."/>
            <person name="Lucarotti C.J."/>
            <person name="Roe A.D."/>
            <person name="Sperling F.A.H."/>
            <person name="Levesque R.C."/>
            <person name="Cusson M."/>
        </authorList>
    </citation>
    <scope>NUCLEOTIDE SEQUENCE [LARGE SCALE GENOMIC DNA]</scope>
    <source>
        <strain evidence="1">Glfc:IPQL:Cfum</strain>
    </source>
</reference>
<name>A0ACC0JBF4_CHOFU</name>
<dbReference type="Proteomes" id="UP001064048">
    <property type="component" value="Chromosome 16"/>
</dbReference>
<keyword evidence="2" id="KW-1185">Reference proteome</keyword>
<dbReference type="EMBL" id="CM046116">
    <property type="protein sequence ID" value="KAI8421462.1"/>
    <property type="molecule type" value="Genomic_DNA"/>
</dbReference>
<organism evidence="1 2">
    <name type="scientific">Choristoneura fumiferana</name>
    <name type="common">Spruce budworm moth</name>
    <name type="synonym">Archips fumiferana</name>
    <dbReference type="NCBI Taxonomy" id="7141"/>
    <lineage>
        <taxon>Eukaryota</taxon>
        <taxon>Metazoa</taxon>
        <taxon>Ecdysozoa</taxon>
        <taxon>Arthropoda</taxon>
        <taxon>Hexapoda</taxon>
        <taxon>Insecta</taxon>
        <taxon>Pterygota</taxon>
        <taxon>Neoptera</taxon>
        <taxon>Endopterygota</taxon>
        <taxon>Lepidoptera</taxon>
        <taxon>Glossata</taxon>
        <taxon>Ditrysia</taxon>
        <taxon>Tortricoidea</taxon>
        <taxon>Tortricidae</taxon>
        <taxon>Tortricinae</taxon>
        <taxon>Choristoneura</taxon>
    </lineage>
</organism>
<protein>
    <submittedName>
        <fullName evidence="1">Uncharacterized protein</fullName>
    </submittedName>
</protein>
<comment type="caution">
    <text evidence="1">The sequence shown here is derived from an EMBL/GenBank/DDBJ whole genome shotgun (WGS) entry which is preliminary data.</text>
</comment>
<sequence>MSAPKSNKLDQDLPHRQKSPLKNEVMNKSYLSISPMGMPRNAKSVKSRLDTYTQSIISIRKSATVNMGTPLSKSQSHFLVPPEKLDKVTRRVIAPYAQIERKGLKEEEKKEGTYLDINRFNVFLEDTVDLDSLLYETAMVLKTVTNSSGVFVYMVDDLNNELILMPKNTKKPDRHEVNIPIEEGKMAAAHVAATKEYLVLDDVQRDRRFSEGLRWIDAKCALVMPVVKPDGDCYAVLELYRTYLETYDSSVVYTVVSVACWAGAAAHQAAARVTLQKTAHLNAELRALLHSYFCDLASVDTMLTDMLAVVKSFLSAMRSSFYIIDRERSGDDIYADMWDDGWVGERTNMPRKKTKINLSQEQSPAGLVARTGVSLNVRDAYKDQRFTKDIDPTTGTVVRSCLVSPIVDKNGVIGVVQLTNKSNAKPFNTEDEEIFGVFVSYCSLIVHFYHMHQKKIYHENLNKVYCELMRLHLMPCRHDYDELMETNGIVIAPNNFKTYDTSHVFYFVFFLNCHSITTKTHCGDAMNRVHARRSAAAGVVRGFKTTIPNPSSFDFHISDGSREDMPGLVCYMFVETFADRNFDRALLADFSMTVLNCYRNNPYHNAEHAFCFTHTMYMILANNSGYFDSVETAALLLAGLCHDLDHPGFNNNFLALTKHPLAAMYKTSILEYHHYFLAKKLIEDKNILGKLPGCDRDRIMEEMKYDILCTDLAVYFQVRAQLAPLIAERAFDWTQTAHRKLLKGILMTTSDLSGCCKPFGVAKSIAESVYEEFYSQGDKEREMGYTPLSMMDRKRCLNQPAEQIQFLSVVVLPCLLLLQTLFPNTSPLIDNCRKTQAAWHEEIEIRGQKLWRQEESLLSFGRSKMYSNRPQPDD</sequence>
<evidence type="ECO:0000313" key="2">
    <source>
        <dbReference type="Proteomes" id="UP001064048"/>
    </source>
</evidence>
<gene>
    <name evidence="1" type="ORF">MSG28_009518</name>
</gene>